<dbReference type="InterPro" id="IPR025159">
    <property type="entry name" value="AbiEi_N"/>
</dbReference>
<dbReference type="EMBL" id="JBHUNF010000002">
    <property type="protein sequence ID" value="MFD2674446.1"/>
    <property type="molecule type" value="Genomic_DNA"/>
</dbReference>
<gene>
    <name evidence="2" type="ORF">ACFSUQ_03930</name>
</gene>
<protein>
    <submittedName>
        <fullName evidence="2">Type IV toxin-antitoxin system AbiEi family antitoxin domain-containing protein</fullName>
    </submittedName>
</protein>
<dbReference type="Pfam" id="PF13338">
    <property type="entry name" value="AbiEi_4"/>
    <property type="match status" value="1"/>
</dbReference>
<comment type="caution">
    <text evidence="2">The sequence shown here is derived from an EMBL/GenBank/DDBJ whole genome shotgun (WGS) entry which is preliminary data.</text>
</comment>
<organism evidence="2 3">
    <name type="scientific">Gulosibacter bifidus</name>
    <dbReference type="NCBI Taxonomy" id="272239"/>
    <lineage>
        <taxon>Bacteria</taxon>
        <taxon>Bacillati</taxon>
        <taxon>Actinomycetota</taxon>
        <taxon>Actinomycetes</taxon>
        <taxon>Micrococcales</taxon>
        <taxon>Microbacteriaceae</taxon>
        <taxon>Gulosibacter</taxon>
    </lineage>
</organism>
<name>A0ABW5RH92_9MICO</name>
<evidence type="ECO:0000259" key="1">
    <source>
        <dbReference type="Pfam" id="PF13338"/>
    </source>
</evidence>
<reference evidence="3" key="1">
    <citation type="journal article" date="2019" name="Int. J. Syst. Evol. Microbiol.">
        <title>The Global Catalogue of Microorganisms (GCM) 10K type strain sequencing project: providing services to taxonomists for standard genome sequencing and annotation.</title>
        <authorList>
            <consortium name="The Broad Institute Genomics Platform"/>
            <consortium name="The Broad Institute Genome Sequencing Center for Infectious Disease"/>
            <person name="Wu L."/>
            <person name="Ma J."/>
        </authorList>
    </citation>
    <scope>NUCLEOTIDE SEQUENCE [LARGE SCALE GENOMIC DNA]</scope>
    <source>
        <strain evidence="3">TISTR 1511</strain>
    </source>
</reference>
<sequence length="216" mass="23958">MTVLADLRALSELSNAQSGFFTTSQAQARGVQPATLTRLLKAEIITRPQRAIYRMAAAPESELEYEDIYAAWLATDPAKPGWERLRYNPDEVIAAGALALKLFGDPILNLPKFDFVSAQRRQSRDPRIRFRLRSLEIDEVTTIRGIPAMTIERAIADIFDLNVDLSTIEAVAEAQILDGTTTALDVINAINAIRPPAQRSHQENLFVQTLSTVSSH</sequence>
<keyword evidence="3" id="KW-1185">Reference proteome</keyword>
<feature type="domain" description="AbiEi antitoxin N-terminal" evidence="1">
    <location>
        <begin position="10"/>
        <end position="55"/>
    </location>
</feature>
<proteinExistence type="predicted"/>
<evidence type="ECO:0000313" key="2">
    <source>
        <dbReference type="EMBL" id="MFD2674446.1"/>
    </source>
</evidence>
<evidence type="ECO:0000313" key="3">
    <source>
        <dbReference type="Proteomes" id="UP001597453"/>
    </source>
</evidence>
<dbReference type="RefSeq" id="WP_066056638.1">
    <property type="nucleotide sequence ID" value="NZ_JBHUNF010000002.1"/>
</dbReference>
<accession>A0ABW5RH92</accession>
<dbReference type="Proteomes" id="UP001597453">
    <property type="component" value="Unassembled WGS sequence"/>
</dbReference>